<dbReference type="Pfam" id="PF05292">
    <property type="entry name" value="MCD"/>
    <property type="match status" value="2"/>
</dbReference>
<organism evidence="3 4">
    <name type="scientific">Novosphingobium malaysiense</name>
    <dbReference type="NCBI Taxonomy" id="1348853"/>
    <lineage>
        <taxon>Bacteria</taxon>
        <taxon>Pseudomonadati</taxon>
        <taxon>Pseudomonadota</taxon>
        <taxon>Alphaproteobacteria</taxon>
        <taxon>Sphingomonadales</taxon>
        <taxon>Sphingomonadaceae</taxon>
        <taxon>Novosphingobium</taxon>
    </lineage>
</organism>
<feature type="domain" description="Malonyl-CoA decarboxylase N-terminal" evidence="2">
    <location>
        <begin position="90"/>
        <end position="173"/>
    </location>
</feature>
<feature type="domain" description="Malonyl-CoA decarboxylase C-terminal" evidence="1">
    <location>
        <begin position="334"/>
        <end position="396"/>
    </location>
</feature>
<feature type="domain" description="Malonyl-CoA decarboxylase C-terminal" evidence="1">
    <location>
        <begin position="176"/>
        <end position="330"/>
    </location>
</feature>
<proteinExistence type="predicted"/>
<reference evidence="3 4" key="1">
    <citation type="submission" date="2014-10" db="EMBL/GenBank/DDBJ databases">
        <title>Genome sequence of Novosphingobium malaysiense MUSC 273(T).</title>
        <authorList>
            <person name="Lee L.-H."/>
        </authorList>
    </citation>
    <scope>NUCLEOTIDE SEQUENCE [LARGE SCALE GENOMIC DNA]</scope>
    <source>
        <strain evidence="3 4">MUSC 273</strain>
    </source>
</reference>
<dbReference type="STRING" id="1348853.LK12_17545"/>
<dbReference type="GO" id="GO:0006633">
    <property type="term" value="P:fatty acid biosynthetic process"/>
    <property type="evidence" value="ECO:0007669"/>
    <property type="project" value="InterPro"/>
</dbReference>
<dbReference type="Pfam" id="PF17408">
    <property type="entry name" value="MCD_N"/>
    <property type="match status" value="1"/>
</dbReference>
<keyword evidence="4" id="KW-1185">Reference proteome</keyword>
<dbReference type="PANTHER" id="PTHR28641">
    <property type="match status" value="1"/>
</dbReference>
<accession>A0A0B1ZIW6</accession>
<dbReference type="GO" id="GO:0050080">
    <property type="term" value="F:malonyl-CoA decarboxylase activity"/>
    <property type="evidence" value="ECO:0007669"/>
    <property type="project" value="InterPro"/>
</dbReference>
<evidence type="ECO:0000313" key="3">
    <source>
        <dbReference type="EMBL" id="KHK90472.1"/>
    </source>
</evidence>
<sequence>MTRPAAPGETQPVKSLEKTMRARLQRLLARLGIAATSQQDEDDLLDLAKTLLSLRGEASGPALASALLDLYDATPKDARQAFLEQLPQHFERDSKAIEAAFAKWQASRCEVDAIALEEAIESPLSRLIRRMNLGPSGTSRLLRMREDVLAAKGPTPGMRALDDAFEDAFTAWFNVGLLELRAIRWDSPGELLERIIRYEAVHAIHGWDELRRRVQPADRRCYGFFHPQMKNDPLIFVEVALTREIPRSIDTVTASEREILWPHEAECAIFYSISNCQDGLRGIPFGNYLIKRVVELLRAELPQLKRFATLSPVPGFARWLESMTGKGAVIPSESELAKLAAHYLTTARNPKGMVLDPVGRFHLGNGARLEAINTSADLSENGLRQSHGVMVNYLYDLDKIEANLFALSELKQVMASKTVKDLAASAILPA</sequence>
<evidence type="ECO:0000259" key="2">
    <source>
        <dbReference type="Pfam" id="PF17408"/>
    </source>
</evidence>
<evidence type="ECO:0000259" key="1">
    <source>
        <dbReference type="Pfam" id="PF05292"/>
    </source>
</evidence>
<gene>
    <name evidence="3" type="ORF">LK12_17545</name>
</gene>
<dbReference type="PANTHER" id="PTHR28641:SF1">
    <property type="entry name" value="MALONYL-COA DECARBOXYLASE, MITOCHONDRIAL"/>
    <property type="match status" value="1"/>
</dbReference>
<dbReference type="InterPro" id="IPR007956">
    <property type="entry name" value="Malonyl_CoA_deC_C"/>
</dbReference>
<dbReference type="Proteomes" id="UP000031057">
    <property type="component" value="Unassembled WGS sequence"/>
</dbReference>
<dbReference type="EMBL" id="JTDI01000005">
    <property type="protein sequence ID" value="KHK90472.1"/>
    <property type="molecule type" value="Genomic_DNA"/>
</dbReference>
<dbReference type="InterPro" id="IPR038917">
    <property type="entry name" value="Malonyl_CoA_deC"/>
</dbReference>
<comment type="caution">
    <text evidence="3">The sequence shown here is derived from an EMBL/GenBank/DDBJ whole genome shotgun (WGS) entry which is preliminary data.</text>
</comment>
<dbReference type="InterPro" id="IPR042303">
    <property type="entry name" value="Malonyl_CoA_deC_C_sf"/>
</dbReference>
<dbReference type="AlphaFoldDB" id="A0A0B1ZIW6"/>
<name>A0A0B1ZIW6_9SPHN</name>
<dbReference type="InterPro" id="IPR038351">
    <property type="entry name" value="MCD_N_sf"/>
</dbReference>
<dbReference type="Gene3D" id="1.20.140.90">
    <property type="entry name" value="Malonyl-CoA decarboxylase, oligemerization domain"/>
    <property type="match status" value="1"/>
</dbReference>
<protein>
    <submittedName>
        <fullName evidence="3">Malonyl-CoA decarboxylase</fullName>
    </submittedName>
</protein>
<dbReference type="Gene3D" id="3.40.630.150">
    <property type="entry name" value="Malonyl-CoA decarboxylase, catalytic domain"/>
    <property type="match status" value="2"/>
</dbReference>
<evidence type="ECO:0000313" key="4">
    <source>
        <dbReference type="Proteomes" id="UP000031057"/>
    </source>
</evidence>
<dbReference type="InterPro" id="IPR035372">
    <property type="entry name" value="MCD_N"/>
</dbReference>